<feature type="non-terminal residue" evidence="2">
    <location>
        <position position="1"/>
    </location>
</feature>
<gene>
    <name evidence="2" type="ORF">PFISCL1PPCAC_14717</name>
</gene>
<evidence type="ECO:0000256" key="1">
    <source>
        <dbReference type="SAM" id="Phobius"/>
    </source>
</evidence>
<evidence type="ECO:0000313" key="3">
    <source>
        <dbReference type="Proteomes" id="UP001432322"/>
    </source>
</evidence>
<accession>A0AAV5VV72</accession>
<dbReference type="Proteomes" id="UP001432322">
    <property type="component" value="Unassembled WGS sequence"/>
</dbReference>
<feature type="transmembrane region" description="Helical" evidence="1">
    <location>
        <begin position="70"/>
        <end position="93"/>
    </location>
</feature>
<reference evidence="2" key="1">
    <citation type="submission" date="2023-10" db="EMBL/GenBank/DDBJ databases">
        <title>Genome assembly of Pristionchus species.</title>
        <authorList>
            <person name="Yoshida K."/>
            <person name="Sommer R.J."/>
        </authorList>
    </citation>
    <scope>NUCLEOTIDE SEQUENCE</scope>
    <source>
        <strain evidence="2">RS5133</strain>
    </source>
</reference>
<proteinExistence type="predicted"/>
<name>A0AAV5VV72_9BILA</name>
<feature type="transmembrane region" description="Helical" evidence="1">
    <location>
        <begin position="7"/>
        <end position="29"/>
    </location>
</feature>
<feature type="transmembrane region" description="Helical" evidence="1">
    <location>
        <begin position="35"/>
        <end position="58"/>
    </location>
</feature>
<dbReference type="EMBL" id="BTSY01000004">
    <property type="protein sequence ID" value="GMT23420.1"/>
    <property type="molecule type" value="Genomic_DNA"/>
</dbReference>
<comment type="caution">
    <text evidence="2">The sequence shown here is derived from an EMBL/GenBank/DDBJ whole genome shotgun (WGS) entry which is preliminary data.</text>
</comment>
<organism evidence="2 3">
    <name type="scientific">Pristionchus fissidentatus</name>
    <dbReference type="NCBI Taxonomy" id="1538716"/>
    <lineage>
        <taxon>Eukaryota</taxon>
        <taxon>Metazoa</taxon>
        <taxon>Ecdysozoa</taxon>
        <taxon>Nematoda</taxon>
        <taxon>Chromadorea</taxon>
        <taxon>Rhabditida</taxon>
        <taxon>Rhabditina</taxon>
        <taxon>Diplogasteromorpha</taxon>
        <taxon>Diplogasteroidea</taxon>
        <taxon>Neodiplogasteridae</taxon>
        <taxon>Pristionchus</taxon>
    </lineage>
</organism>
<keyword evidence="1" id="KW-0812">Transmembrane</keyword>
<keyword evidence="1" id="KW-0472">Membrane</keyword>
<dbReference type="AlphaFoldDB" id="A0AAV5VV72"/>
<evidence type="ECO:0000313" key="2">
    <source>
        <dbReference type="EMBL" id="GMT23420.1"/>
    </source>
</evidence>
<protein>
    <submittedName>
        <fullName evidence="2">Uncharacterized protein</fullName>
    </submittedName>
</protein>
<keyword evidence="1" id="KW-1133">Transmembrane helix</keyword>
<sequence length="148" mass="17087">FLPWAEIAFTIPACVICIILFIILISLPLPNACKSFLLLNTFSLFSVALCQALIAEWTMRNKRGIGPDELHYFPLIFIHQIFYLISTASLFFLTCERLLLCFHPTLYMENEWNFFSSFIFAIFLETRNISDILTLIIDISTLPVGSFY</sequence>
<keyword evidence="3" id="KW-1185">Reference proteome</keyword>